<dbReference type="EMBL" id="CP053587">
    <property type="protein sequence ID" value="WNZ27491.1"/>
    <property type="molecule type" value="Genomic_DNA"/>
</dbReference>
<dbReference type="Pfam" id="PF00072">
    <property type="entry name" value="Response_reg"/>
    <property type="match status" value="1"/>
</dbReference>
<evidence type="ECO:0000256" key="3">
    <source>
        <dbReference type="ARBA" id="ARBA00022553"/>
    </source>
</evidence>
<dbReference type="RefSeq" id="WP_316435804.1">
    <property type="nucleotide sequence ID" value="NZ_CP053587.1"/>
</dbReference>
<dbReference type="PANTHER" id="PTHR43395">
    <property type="entry name" value="SENSOR HISTIDINE KINASE CHEA"/>
    <property type="match status" value="1"/>
</dbReference>
<dbReference type="InterPro" id="IPR037006">
    <property type="entry name" value="CheA-like_homodim_sf"/>
</dbReference>
<evidence type="ECO:0000259" key="12">
    <source>
        <dbReference type="PROSITE" id="PS50851"/>
    </source>
</evidence>
<dbReference type="Gene3D" id="3.30.565.10">
    <property type="entry name" value="Histidine kinase-like ATPase, C-terminal domain"/>
    <property type="match status" value="1"/>
</dbReference>
<dbReference type="InterPro" id="IPR001789">
    <property type="entry name" value="Sig_transdc_resp-reg_receiver"/>
</dbReference>
<dbReference type="CDD" id="cd16916">
    <property type="entry name" value="HATPase_CheA-like"/>
    <property type="match status" value="1"/>
</dbReference>
<dbReference type="GO" id="GO:0006935">
    <property type="term" value="P:chemotaxis"/>
    <property type="evidence" value="ECO:0007669"/>
    <property type="project" value="InterPro"/>
</dbReference>
<dbReference type="InterPro" id="IPR002545">
    <property type="entry name" value="CheW-lke_dom"/>
</dbReference>
<dbReference type="InterPro" id="IPR011006">
    <property type="entry name" value="CheY-like_superfamily"/>
</dbReference>
<feature type="coiled-coil region" evidence="9">
    <location>
        <begin position="514"/>
        <end position="541"/>
    </location>
</feature>
<dbReference type="SMART" id="SM00260">
    <property type="entry name" value="CheW"/>
    <property type="match status" value="1"/>
</dbReference>
<dbReference type="SMART" id="SM01231">
    <property type="entry name" value="H-kinase_dim"/>
    <property type="match status" value="1"/>
</dbReference>
<dbReference type="SUPFAM" id="SSF47226">
    <property type="entry name" value="Histidine-containing phosphotransfer domain, HPT domain"/>
    <property type="match status" value="1"/>
</dbReference>
<dbReference type="InterPro" id="IPR004358">
    <property type="entry name" value="Sig_transdc_His_kin-like_C"/>
</dbReference>
<dbReference type="InterPro" id="IPR008207">
    <property type="entry name" value="Sig_transdc_His_kin_Hpt_dom"/>
</dbReference>
<dbReference type="SUPFAM" id="SSF55874">
    <property type="entry name" value="ATPase domain of HSP90 chaperone/DNA topoisomerase II/histidine kinase"/>
    <property type="match status" value="1"/>
</dbReference>
<dbReference type="PRINTS" id="PR00344">
    <property type="entry name" value="BCTRLSENSOR"/>
</dbReference>
<dbReference type="InterPro" id="IPR051315">
    <property type="entry name" value="Bact_Chemotaxis_CheA"/>
</dbReference>
<evidence type="ECO:0000256" key="8">
    <source>
        <dbReference type="PROSITE-ProRule" id="PRU00169"/>
    </source>
</evidence>
<dbReference type="SMART" id="SM00073">
    <property type="entry name" value="HPT"/>
    <property type="match status" value="1"/>
</dbReference>
<keyword evidence="6" id="KW-0902">Two-component regulatory system</keyword>
<evidence type="ECO:0000313" key="14">
    <source>
        <dbReference type="EMBL" id="WNZ27491.1"/>
    </source>
</evidence>
<keyword evidence="3 8" id="KW-0597">Phosphoprotein</keyword>
<dbReference type="Pfam" id="PF01584">
    <property type="entry name" value="CheW"/>
    <property type="match status" value="1"/>
</dbReference>
<dbReference type="InterPro" id="IPR036097">
    <property type="entry name" value="HisK_dim/P_sf"/>
</dbReference>
<dbReference type="EC" id="2.7.13.3" evidence="2"/>
<evidence type="ECO:0000256" key="7">
    <source>
        <dbReference type="PROSITE-ProRule" id="PRU00110"/>
    </source>
</evidence>
<keyword evidence="4" id="KW-0808">Transferase</keyword>
<evidence type="ECO:0000256" key="5">
    <source>
        <dbReference type="ARBA" id="ARBA00022777"/>
    </source>
</evidence>
<dbReference type="SUPFAM" id="SSF50341">
    <property type="entry name" value="CheW-like"/>
    <property type="match status" value="1"/>
</dbReference>
<name>A0AA96WQW2_9CYAN</name>
<dbReference type="SUPFAM" id="SSF52172">
    <property type="entry name" value="CheY-like"/>
    <property type="match status" value="1"/>
</dbReference>
<keyword evidence="9" id="KW-0175">Coiled coil</keyword>
<dbReference type="PROSITE" id="PS50851">
    <property type="entry name" value="CHEW"/>
    <property type="match status" value="1"/>
</dbReference>
<dbReference type="Pfam" id="PF02518">
    <property type="entry name" value="HATPase_c"/>
    <property type="match status" value="1"/>
</dbReference>
<dbReference type="Gene3D" id="3.40.50.2300">
    <property type="match status" value="1"/>
</dbReference>
<dbReference type="PROSITE" id="PS50109">
    <property type="entry name" value="HIS_KIN"/>
    <property type="match status" value="1"/>
</dbReference>
<dbReference type="FunFam" id="3.30.565.10:FF:000016">
    <property type="entry name" value="Chemotaxis protein CheA, putative"/>
    <property type="match status" value="1"/>
</dbReference>
<dbReference type="InterPro" id="IPR036890">
    <property type="entry name" value="HATPase_C_sf"/>
</dbReference>
<dbReference type="PROSITE" id="PS50894">
    <property type="entry name" value="HPT"/>
    <property type="match status" value="1"/>
</dbReference>
<dbReference type="PROSITE" id="PS50110">
    <property type="entry name" value="RESPONSE_REGULATORY"/>
    <property type="match status" value="1"/>
</dbReference>
<reference evidence="14" key="1">
    <citation type="submission" date="2020-05" db="EMBL/GenBank/DDBJ databases">
        <authorList>
            <person name="Zhu T."/>
            <person name="Keshari N."/>
            <person name="Lu X."/>
        </authorList>
    </citation>
    <scope>NUCLEOTIDE SEQUENCE</scope>
    <source>
        <strain evidence="14">NK1-12</strain>
    </source>
</reference>
<evidence type="ECO:0000259" key="10">
    <source>
        <dbReference type="PROSITE" id="PS50109"/>
    </source>
</evidence>
<dbReference type="AlphaFoldDB" id="A0AA96WQW2"/>
<dbReference type="GO" id="GO:0005737">
    <property type="term" value="C:cytoplasm"/>
    <property type="evidence" value="ECO:0007669"/>
    <property type="project" value="InterPro"/>
</dbReference>
<dbReference type="InterPro" id="IPR036641">
    <property type="entry name" value="HPT_dom_sf"/>
</dbReference>
<dbReference type="SUPFAM" id="SSF47384">
    <property type="entry name" value="Homodimeric domain of signal transducing histidine kinase"/>
    <property type="match status" value="1"/>
</dbReference>
<evidence type="ECO:0000259" key="13">
    <source>
        <dbReference type="PROSITE" id="PS50894"/>
    </source>
</evidence>
<organism evidence="14">
    <name type="scientific">Leptolyngbya sp. NK1-12</name>
    <dbReference type="NCBI Taxonomy" id="2547451"/>
    <lineage>
        <taxon>Bacteria</taxon>
        <taxon>Bacillati</taxon>
        <taxon>Cyanobacteriota</taxon>
        <taxon>Cyanophyceae</taxon>
        <taxon>Leptolyngbyales</taxon>
        <taxon>Leptolyngbyaceae</taxon>
        <taxon>Leptolyngbya group</taxon>
        <taxon>Leptolyngbya</taxon>
    </lineage>
</organism>
<evidence type="ECO:0000256" key="6">
    <source>
        <dbReference type="ARBA" id="ARBA00023012"/>
    </source>
</evidence>
<feature type="domain" description="HPt" evidence="13">
    <location>
        <begin position="4"/>
        <end position="107"/>
    </location>
</feature>
<evidence type="ECO:0000256" key="4">
    <source>
        <dbReference type="ARBA" id="ARBA00022679"/>
    </source>
</evidence>
<feature type="modified residue" description="4-aspartylphosphate" evidence="8">
    <location>
        <position position="1069"/>
    </location>
</feature>
<gene>
    <name evidence="14" type="ORF">HJG54_31940</name>
</gene>
<feature type="modified residue" description="Phosphohistidine" evidence="7">
    <location>
        <position position="50"/>
    </location>
</feature>
<feature type="domain" description="CheW-like" evidence="12">
    <location>
        <begin position="838"/>
        <end position="986"/>
    </location>
</feature>
<dbReference type="Gene3D" id="1.20.120.160">
    <property type="entry name" value="HPT domain"/>
    <property type="match status" value="1"/>
</dbReference>
<evidence type="ECO:0000256" key="1">
    <source>
        <dbReference type="ARBA" id="ARBA00000085"/>
    </source>
</evidence>
<keyword evidence="5" id="KW-0418">Kinase</keyword>
<feature type="domain" description="Histidine kinase" evidence="10">
    <location>
        <begin position="603"/>
        <end position="836"/>
    </location>
</feature>
<protein>
    <recommendedName>
        <fullName evidence="2">histidine kinase</fullName>
        <ecNumber evidence="2">2.7.13.3</ecNumber>
    </recommendedName>
</protein>
<comment type="catalytic activity">
    <reaction evidence="1">
        <text>ATP + protein L-histidine = ADP + protein N-phospho-L-histidine.</text>
        <dbReference type="EC" id="2.7.13.3"/>
    </reaction>
</comment>
<dbReference type="InterPro" id="IPR004105">
    <property type="entry name" value="CheA-like_dim"/>
</dbReference>
<evidence type="ECO:0000259" key="11">
    <source>
        <dbReference type="PROSITE" id="PS50110"/>
    </source>
</evidence>
<dbReference type="CDD" id="cd17574">
    <property type="entry name" value="REC_OmpR"/>
    <property type="match status" value="1"/>
</dbReference>
<dbReference type="Gene3D" id="2.30.30.40">
    <property type="entry name" value="SH3 Domains"/>
    <property type="match status" value="1"/>
</dbReference>
<dbReference type="GO" id="GO:0000155">
    <property type="term" value="F:phosphorelay sensor kinase activity"/>
    <property type="evidence" value="ECO:0007669"/>
    <property type="project" value="InterPro"/>
</dbReference>
<dbReference type="CDD" id="cd00088">
    <property type="entry name" value="HPT"/>
    <property type="match status" value="1"/>
</dbReference>
<dbReference type="InterPro" id="IPR003594">
    <property type="entry name" value="HATPase_dom"/>
</dbReference>
<dbReference type="PANTHER" id="PTHR43395:SF1">
    <property type="entry name" value="CHEMOTAXIS PROTEIN CHEA"/>
    <property type="match status" value="1"/>
</dbReference>
<dbReference type="InterPro" id="IPR005467">
    <property type="entry name" value="His_kinase_dom"/>
</dbReference>
<dbReference type="SMART" id="SM00448">
    <property type="entry name" value="REC"/>
    <property type="match status" value="1"/>
</dbReference>
<evidence type="ECO:0000256" key="2">
    <source>
        <dbReference type="ARBA" id="ARBA00012438"/>
    </source>
</evidence>
<evidence type="ECO:0000256" key="9">
    <source>
        <dbReference type="SAM" id="Coils"/>
    </source>
</evidence>
<dbReference type="InterPro" id="IPR036061">
    <property type="entry name" value="CheW-like_dom_sf"/>
</dbReference>
<dbReference type="Pfam" id="PF01627">
    <property type="entry name" value="Hpt"/>
    <property type="match status" value="1"/>
</dbReference>
<sequence>MAINPDIRDQAYQFFIEEAPELLQAIESGLLTLHQDHSTTKIHSLMRAAHSLKGGAASVGLDTIATLAHRLENIFKALYNETLAANQELENWLLQAYDCLRLPLIAQITTGSFDHGQALAAAEPVFSQIESYCGDALTQADSYIPSSSEMGVDLVFSIFEVDVAQGLEQLAQIVNHPEEYDLASELQVQVEVFAGFAELLNLPNFGAVAQAIQQALAHYPDHALEIAQLALSELEASRQAVLAGDRMGGIGPSAALTEFTASPDANPPFAAPPSFLASLSPSPQETELLDPAVYGQEADQEIERGIDQEIYQEIDNYTEEEIDDDTEEEIIEETIKTALPLLENIFGVSLFDFEEQEGSQVDLDVTDEAVEADTNIGEEDSTALESIIEEAEEAQIPISVEESLEDTLIEANTLIEAALEEEKLLASEVVDTAYDTNLFDLEFSPPDWTQPTLTEQQEATLSITRSAYQATQPNTNWRLTPIQSARSASALTVRVDSERLERMNNLVGELGINRSSLALQNDQLQRVLRELRSRFARFQSLVSRLQGVSDQLLIAPERSRRIGSQERFSSGDRLLSSAMISDAAAIEFDSLEMDRYGTGYAELQAILEDLVQLEESVDDIALFARQSNQTLDQQQTMLTQLRDELVWARMLPLSEILNRFPRVLRDLSVTYQKPVNLKLTGAEVLIDRAILEKLYDPLLHLLRNAFDHGIESTNRRQQYGKPKQGQIEIRAFHKGNQTVIEVEDDGQGLNLDRIRQRVLELKWLSAEQLAIMTEAQLLELIFQPGFSTATQVSELSGRGFGLDVVRSQLQAIRGTVSVSSIPSKGTTFTLSLPLTLTITQLIICLAGSIPLALPADGIVDILVPQPTQIQQVEAGHCLTWREQSLPLYSLTELIHYNCPLSTAFTNRVLSAFPAPKDWTSPIIVLRQGPQVVALAVDRILTEQELIIKPFGSAIAPPSYVYGCTILGDGSPIPVIDVATLVTFQTSDSLPTAATHALLEVRQASYDQSPSLLPTIQAPTILVVDDAVTLRRTLALFLEREGFRVVQAQDGQEALSQLQQNPSVQLILCDIEMPNMNGFEFLNHRRQSPDLTDIPTVILTSRSNEKHRWLAMQLGATAYFTKPYLEQDLLSTLKTLLKMS</sequence>
<dbReference type="Gene3D" id="1.10.287.560">
    <property type="entry name" value="Histidine kinase CheA-like, homodimeric domain"/>
    <property type="match status" value="1"/>
</dbReference>
<feature type="domain" description="Response regulatory" evidence="11">
    <location>
        <begin position="1019"/>
        <end position="1136"/>
    </location>
</feature>
<dbReference type="SMART" id="SM00387">
    <property type="entry name" value="HATPase_c"/>
    <property type="match status" value="1"/>
</dbReference>
<proteinExistence type="predicted"/>
<dbReference type="Pfam" id="PF02895">
    <property type="entry name" value="H-kinase_dim"/>
    <property type="match status" value="1"/>
</dbReference>
<accession>A0AA96WQW2</accession>